<protein>
    <submittedName>
        <fullName evidence="1">Uncharacterized protein</fullName>
    </submittedName>
</protein>
<comment type="caution">
    <text evidence="1">The sequence shown here is derived from an EMBL/GenBank/DDBJ whole genome shotgun (WGS) entry which is preliminary data.</text>
</comment>
<name>X1JZY2_9ZZZZ</name>
<organism evidence="1">
    <name type="scientific">marine sediment metagenome</name>
    <dbReference type="NCBI Taxonomy" id="412755"/>
    <lineage>
        <taxon>unclassified sequences</taxon>
        <taxon>metagenomes</taxon>
        <taxon>ecological metagenomes</taxon>
    </lineage>
</organism>
<evidence type="ECO:0000313" key="1">
    <source>
        <dbReference type="EMBL" id="GAH99802.1"/>
    </source>
</evidence>
<dbReference type="EMBL" id="BARU01048870">
    <property type="protein sequence ID" value="GAH99802.1"/>
    <property type="molecule type" value="Genomic_DNA"/>
</dbReference>
<gene>
    <name evidence="1" type="ORF">S03H2_72357</name>
</gene>
<dbReference type="AlphaFoldDB" id="X1JZY2"/>
<accession>X1JZY2</accession>
<reference evidence="1" key="1">
    <citation type="journal article" date="2014" name="Front. Microbiol.">
        <title>High frequency of phylogenetically diverse reductive dehalogenase-homologous genes in deep subseafloor sedimentary metagenomes.</title>
        <authorList>
            <person name="Kawai M."/>
            <person name="Futagami T."/>
            <person name="Toyoda A."/>
            <person name="Takaki Y."/>
            <person name="Nishi S."/>
            <person name="Hori S."/>
            <person name="Arai W."/>
            <person name="Tsubouchi T."/>
            <person name="Morono Y."/>
            <person name="Uchiyama I."/>
            <person name="Ito T."/>
            <person name="Fujiyama A."/>
            <person name="Inagaki F."/>
            <person name="Takami H."/>
        </authorList>
    </citation>
    <scope>NUCLEOTIDE SEQUENCE</scope>
    <source>
        <strain evidence="1">Expedition CK06-06</strain>
    </source>
</reference>
<feature type="non-terminal residue" evidence="1">
    <location>
        <position position="62"/>
    </location>
</feature>
<feature type="non-terminal residue" evidence="1">
    <location>
        <position position="1"/>
    </location>
</feature>
<proteinExistence type="predicted"/>
<sequence length="62" mass="7172">LVTLKGHNFLQDGVLEVRVLKTKNARKRVTLNPETFELIKPLITSGDRPVFRRPVKEGYVRQ</sequence>